<dbReference type="AlphaFoldDB" id="A0A8K0KNY3"/>
<keyword evidence="1" id="KW-0175">Coiled coil</keyword>
<proteinExistence type="predicted"/>
<feature type="domain" description="RWD" evidence="2">
    <location>
        <begin position="13"/>
        <end position="128"/>
    </location>
</feature>
<organism evidence="3 4">
    <name type="scientific">Ladona fulva</name>
    <name type="common">Scarce chaser dragonfly</name>
    <name type="synonym">Libellula fulva</name>
    <dbReference type="NCBI Taxonomy" id="123851"/>
    <lineage>
        <taxon>Eukaryota</taxon>
        <taxon>Metazoa</taxon>
        <taxon>Ecdysozoa</taxon>
        <taxon>Arthropoda</taxon>
        <taxon>Hexapoda</taxon>
        <taxon>Insecta</taxon>
        <taxon>Pterygota</taxon>
        <taxon>Palaeoptera</taxon>
        <taxon>Odonata</taxon>
        <taxon>Epiprocta</taxon>
        <taxon>Anisoptera</taxon>
        <taxon>Libelluloidea</taxon>
        <taxon>Libellulidae</taxon>
        <taxon>Ladona</taxon>
    </lineage>
</organism>
<dbReference type="SUPFAM" id="SSF54495">
    <property type="entry name" value="UBC-like"/>
    <property type="match status" value="1"/>
</dbReference>
<evidence type="ECO:0000313" key="3">
    <source>
        <dbReference type="EMBL" id="KAG8238315.1"/>
    </source>
</evidence>
<dbReference type="OrthoDB" id="6778822at2759"/>
<evidence type="ECO:0000256" key="1">
    <source>
        <dbReference type="SAM" id="Coils"/>
    </source>
</evidence>
<gene>
    <name evidence="3" type="ORF">J437_LFUL017892</name>
</gene>
<dbReference type="SMART" id="SM00591">
    <property type="entry name" value="RWD"/>
    <property type="match status" value="1"/>
</dbReference>
<evidence type="ECO:0000259" key="2">
    <source>
        <dbReference type="PROSITE" id="PS50908"/>
    </source>
</evidence>
<keyword evidence="4" id="KW-1185">Reference proteome</keyword>
<feature type="non-terminal residue" evidence="3">
    <location>
        <position position="1"/>
    </location>
</feature>
<dbReference type="PANTHER" id="PTHR12292">
    <property type="entry name" value="RWD DOMAIN-CONTAINING PROTEIN"/>
    <property type="match status" value="1"/>
</dbReference>
<evidence type="ECO:0000313" key="4">
    <source>
        <dbReference type="Proteomes" id="UP000792457"/>
    </source>
</evidence>
<dbReference type="InterPro" id="IPR040213">
    <property type="entry name" value="GIR2-like"/>
</dbReference>
<dbReference type="CDD" id="cd23823">
    <property type="entry name" value="RWD_GCN2"/>
    <property type="match status" value="1"/>
</dbReference>
<comment type="caution">
    <text evidence="3">The sequence shown here is derived from an EMBL/GenBank/DDBJ whole genome shotgun (WGS) entry which is preliminary data.</text>
</comment>
<name>A0A8K0KNY3_LADFU</name>
<dbReference type="Pfam" id="PF05773">
    <property type="entry name" value="RWD"/>
    <property type="match status" value="1"/>
</dbReference>
<reference evidence="3" key="2">
    <citation type="submission" date="2017-10" db="EMBL/GenBank/DDBJ databases">
        <title>Ladona fulva Genome sequencing and assembly.</title>
        <authorList>
            <person name="Murali S."/>
            <person name="Richards S."/>
            <person name="Bandaranaike D."/>
            <person name="Bellair M."/>
            <person name="Blankenburg K."/>
            <person name="Chao H."/>
            <person name="Dinh H."/>
            <person name="Doddapaneni H."/>
            <person name="Dugan-Rocha S."/>
            <person name="Elkadiri S."/>
            <person name="Gnanaolivu R."/>
            <person name="Hernandez B."/>
            <person name="Skinner E."/>
            <person name="Javaid M."/>
            <person name="Lee S."/>
            <person name="Li M."/>
            <person name="Ming W."/>
            <person name="Munidasa M."/>
            <person name="Muniz J."/>
            <person name="Nguyen L."/>
            <person name="Hughes D."/>
            <person name="Osuji N."/>
            <person name="Pu L.-L."/>
            <person name="Puazo M."/>
            <person name="Qu C."/>
            <person name="Quiroz J."/>
            <person name="Raj R."/>
            <person name="Weissenberger G."/>
            <person name="Xin Y."/>
            <person name="Zou X."/>
            <person name="Han Y."/>
            <person name="Worley K."/>
            <person name="Muzny D."/>
            <person name="Gibbs R."/>
        </authorList>
    </citation>
    <scope>NUCLEOTIDE SEQUENCE</scope>
    <source>
        <strain evidence="3">Sampled in the wild</strain>
    </source>
</reference>
<dbReference type="EMBL" id="KZ309332">
    <property type="protein sequence ID" value="KAG8238315.1"/>
    <property type="molecule type" value="Genomic_DNA"/>
</dbReference>
<reference evidence="3" key="1">
    <citation type="submission" date="2013-04" db="EMBL/GenBank/DDBJ databases">
        <authorList>
            <person name="Qu J."/>
            <person name="Murali S.C."/>
            <person name="Bandaranaike D."/>
            <person name="Bellair M."/>
            <person name="Blankenburg K."/>
            <person name="Chao H."/>
            <person name="Dinh H."/>
            <person name="Doddapaneni H."/>
            <person name="Downs B."/>
            <person name="Dugan-Rocha S."/>
            <person name="Elkadiri S."/>
            <person name="Gnanaolivu R.D."/>
            <person name="Hernandez B."/>
            <person name="Javaid M."/>
            <person name="Jayaseelan J.C."/>
            <person name="Lee S."/>
            <person name="Li M."/>
            <person name="Ming W."/>
            <person name="Munidasa M."/>
            <person name="Muniz J."/>
            <person name="Nguyen L."/>
            <person name="Ongeri F."/>
            <person name="Osuji N."/>
            <person name="Pu L.-L."/>
            <person name="Puazo M."/>
            <person name="Qu C."/>
            <person name="Quiroz J."/>
            <person name="Raj R."/>
            <person name="Weissenberger G."/>
            <person name="Xin Y."/>
            <person name="Zou X."/>
            <person name="Han Y."/>
            <person name="Richards S."/>
            <person name="Worley K."/>
            <person name="Muzny D."/>
            <person name="Gibbs R."/>
        </authorList>
    </citation>
    <scope>NUCLEOTIDE SEQUENCE</scope>
    <source>
        <strain evidence="3">Sampled in the wild</strain>
    </source>
</reference>
<accession>A0A8K0KNY3</accession>
<protein>
    <recommendedName>
        <fullName evidence="2">RWD domain-containing protein</fullName>
    </recommendedName>
</protein>
<dbReference type="InterPro" id="IPR006575">
    <property type="entry name" value="RWD_dom"/>
</dbReference>
<dbReference type="Gene3D" id="3.10.110.10">
    <property type="entry name" value="Ubiquitin Conjugating Enzyme"/>
    <property type="match status" value="1"/>
</dbReference>
<dbReference type="PROSITE" id="PS50908">
    <property type="entry name" value="RWD"/>
    <property type="match status" value="1"/>
</dbReference>
<dbReference type="InterPro" id="IPR016135">
    <property type="entry name" value="UBQ-conjugating_enzyme/RWD"/>
</dbReference>
<feature type="coiled-coil region" evidence="1">
    <location>
        <begin position="1"/>
        <end position="32"/>
    </location>
</feature>
<dbReference type="FunFam" id="3.10.110.10:FF:000057">
    <property type="entry name" value="eukaryotic translation initiation factor 2-alpha kinase 4"/>
    <property type="match status" value="1"/>
</dbReference>
<dbReference type="Proteomes" id="UP000792457">
    <property type="component" value="Unassembled WGS sequence"/>
</dbReference>
<sequence>METSETYYERQENELQALKAIYSAELRDLREADSRKVSCPPEIVITLYPQQGASTRDQEIHTQIDLHVTCVGTYPEDVPVIELESSKGISRENVSLLLGQLESLASELRGEVMIYDLALHVKEFLHLCYKPGFKSFHDEMENRLEQQNLHQIQLKKLKEDEEEQIRKKTEALEKGRQRRRFRVNSEEKEINLVMAENHLHPGMKAERSRSCCFVRASSFSNQ</sequence>